<accession>A0ABR1WGE3</accession>
<keyword evidence="3" id="KW-1185">Reference proteome</keyword>
<gene>
    <name evidence="2" type="ORF">PG996_000025</name>
</gene>
<dbReference type="PANTHER" id="PTHR35910">
    <property type="entry name" value="2EXR DOMAIN-CONTAINING PROTEIN"/>
    <property type="match status" value="1"/>
</dbReference>
<name>A0ABR1WGE3_9PEZI</name>
<comment type="caution">
    <text evidence="2">The sequence shown here is derived from an EMBL/GenBank/DDBJ whole genome shotgun (WGS) entry which is preliminary data.</text>
</comment>
<organism evidence="2 3">
    <name type="scientific">Apiospora saccharicola</name>
    <dbReference type="NCBI Taxonomy" id="335842"/>
    <lineage>
        <taxon>Eukaryota</taxon>
        <taxon>Fungi</taxon>
        <taxon>Dikarya</taxon>
        <taxon>Ascomycota</taxon>
        <taxon>Pezizomycotina</taxon>
        <taxon>Sordariomycetes</taxon>
        <taxon>Xylariomycetidae</taxon>
        <taxon>Amphisphaeriales</taxon>
        <taxon>Apiosporaceae</taxon>
        <taxon>Apiospora</taxon>
    </lineage>
</organism>
<feature type="domain" description="2EXR" evidence="1">
    <location>
        <begin position="4"/>
        <end position="76"/>
    </location>
</feature>
<protein>
    <recommendedName>
        <fullName evidence="1">2EXR domain-containing protein</fullName>
    </recommendedName>
</protein>
<evidence type="ECO:0000313" key="3">
    <source>
        <dbReference type="Proteomes" id="UP001446871"/>
    </source>
</evidence>
<sequence length="167" mass="19461">MGTFHPFLRLPTELRLQIWDLTIVPRTVSIHALEPLSPAPMRACAEARARYRESYRAATFLDPARPLWVHFGLDTIAASHYDVRHFALETLVAVRRLRLAMEEDEMQDFYFVTISSLRPDLMRALEVVTVVVVTDGEYVDEQEWTDNIKETLHINKGIQSYIEFEKR</sequence>
<reference evidence="2 3" key="1">
    <citation type="submission" date="2023-01" db="EMBL/GenBank/DDBJ databases">
        <title>Analysis of 21 Apiospora genomes using comparative genomics revels a genus with tremendous synthesis potential of carbohydrate active enzymes and secondary metabolites.</title>
        <authorList>
            <person name="Sorensen T."/>
        </authorList>
    </citation>
    <scope>NUCLEOTIDE SEQUENCE [LARGE SCALE GENOMIC DNA]</scope>
    <source>
        <strain evidence="2 3">CBS 83171</strain>
    </source>
</reference>
<evidence type="ECO:0000313" key="2">
    <source>
        <dbReference type="EMBL" id="KAK8081244.1"/>
    </source>
</evidence>
<dbReference type="Proteomes" id="UP001446871">
    <property type="component" value="Unassembled WGS sequence"/>
</dbReference>
<proteinExistence type="predicted"/>
<evidence type="ECO:0000259" key="1">
    <source>
        <dbReference type="Pfam" id="PF20150"/>
    </source>
</evidence>
<dbReference type="Pfam" id="PF20150">
    <property type="entry name" value="2EXR"/>
    <property type="match status" value="1"/>
</dbReference>
<dbReference type="InterPro" id="IPR045518">
    <property type="entry name" value="2EXR"/>
</dbReference>
<dbReference type="EMBL" id="JAQQWM010000001">
    <property type="protein sequence ID" value="KAK8081244.1"/>
    <property type="molecule type" value="Genomic_DNA"/>
</dbReference>
<dbReference type="PANTHER" id="PTHR35910:SF1">
    <property type="entry name" value="2EXR DOMAIN-CONTAINING PROTEIN"/>
    <property type="match status" value="1"/>
</dbReference>